<accession>A0ABS6UKP8</accession>
<dbReference type="PROSITE" id="PS50977">
    <property type="entry name" value="HTH_TETR_2"/>
    <property type="match status" value="1"/>
</dbReference>
<evidence type="ECO:0000256" key="4">
    <source>
        <dbReference type="PROSITE-ProRule" id="PRU00335"/>
    </source>
</evidence>
<sequence length="205" mass="23166">MRTAERVPGRQVDKFEERRRELADAALVTLSELGYARTSLREIAQNSAFSHGVLHYYFRDKVDLITYCVRQYKAACVLRYDQIVATADTPAALAAGFADGLVATLLEDARMHRLWYDLRSQALFEESFRPDVLDIDATLERMIWRIVSRYGELRGAPVPTPSAMTYALFDGLFQQALLQHFAGSPTAATDLHDRVLDLLGRLLPT</sequence>
<keyword evidence="1" id="KW-0805">Transcription regulation</keyword>
<dbReference type="Pfam" id="PF00440">
    <property type="entry name" value="TetR_N"/>
    <property type="match status" value="1"/>
</dbReference>
<feature type="domain" description="HTH tetR-type" evidence="5">
    <location>
        <begin position="16"/>
        <end position="76"/>
    </location>
</feature>
<dbReference type="RefSeq" id="WP_218604730.1">
    <property type="nucleotide sequence ID" value="NZ_JADQDJ010000253.1"/>
</dbReference>
<evidence type="ECO:0000256" key="3">
    <source>
        <dbReference type="ARBA" id="ARBA00023163"/>
    </source>
</evidence>
<evidence type="ECO:0000256" key="2">
    <source>
        <dbReference type="ARBA" id="ARBA00023125"/>
    </source>
</evidence>
<feature type="DNA-binding region" description="H-T-H motif" evidence="4">
    <location>
        <begin position="39"/>
        <end position="58"/>
    </location>
</feature>
<dbReference type="PANTHER" id="PTHR30055">
    <property type="entry name" value="HTH-TYPE TRANSCRIPTIONAL REGULATOR RUTR"/>
    <property type="match status" value="1"/>
</dbReference>
<dbReference type="Proteomes" id="UP000694287">
    <property type="component" value="Unassembled WGS sequence"/>
</dbReference>
<evidence type="ECO:0000259" key="5">
    <source>
        <dbReference type="PROSITE" id="PS50977"/>
    </source>
</evidence>
<evidence type="ECO:0000313" key="6">
    <source>
        <dbReference type="EMBL" id="MBW0132845.1"/>
    </source>
</evidence>
<keyword evidence="7" id="KW-1185">Reference proteome</keyword>
<evidence type="ECO:0000313" key="7">
    <source>
        <dbReference type="Proteomes" id="UP000694287"/>
    </source>
</evidence>
<proteinExistence type="predicted"/>
<evidence type="ECO:0000256" key="1">
    <source>
        <dbReference type="ARBA" id="ARBA00023015"/>
    </source>
</evidence>
<keyword evidence="3" id="KW-0804">Transcription</keyword>
<keyword evidence="2 4" id="KW-0238">DNA-binding</keyword>
<dbReference type="EMBL" id="JADQDK010000001">
    <property type="protein sequence ID" value="MBW0132845.1"/>
    <property type="molecule type" value="Genomic_DNA"/>
</dbReference>
<name>A0ABS6UKP8_9PSEU</name>
<comment type="caution">
    <text evidence="6">The sequence shown here is derived from an EMBL/GenBank/DDBJ whole genome shotgun (WGS) entry which is preliminary data.</text>
</comment>
<dbReference type="PANTHER" id="PTHR30055:SF234">
    <property type="entry name" value="HTH-TYPE TRANSCRIPTIONAL REGULATOR BETI"/>
    <property type="match status" value="1"/>
</dbReference>
<reference evidence="6 7" key="1">
    <citation type="submission" date="2020-11" db="EMBL/GenBank/DDBJ databases">
        <title>Pseudonocardia abyssalis sp. nov. and Pseudonocardia oceani sp. nov., description and phylogenomic analysis of two novel actinomycetes isolated from the deep Southern Ocean.</title>
        <authorList>
            <person name="Parra J."/>
        </authorList>
    </citation>
    <scope>NUCLEOTIDE SEQUENCE [LARGE SCALE GENOMIC DNA]</scope>
    <source>
        <strain evidence="6 7">KRD-168</strain>
    </source>
</reference>
<dbReference type="InterPro" id="IPR001647">
    <property type="entry name" value="HTH_TetR"/>
</dbReference>
<protein>
    <submittedName>
        <fullName evidence="6">TetR family transcriptional regulator</fullName>
    </submittedName>
</protein>
<dbReference type="InterPro" id="IPR050109">
    <property type="entry name" value="HTH-type_TetR-like_transc_reg"/>
</dbReference>
<organism evidence="6 7">
    <name type="scientific">Pseudonocardia abyssalis</name>
    <dbReference type="NCBI Taxonomy" id="2792008"/>
    <lineage>
        <taxon>Bacteria</taxon>
        <taxon>Bacillati</taxon>
        <taxon>Actinomycetota</taxon>
        <taxon>Actinomycetes</taxon>
        <taxon>Pseudonocardiales</taxon>
        <taxon>Pseudonocardiaceae</taxon>
        <taxon>Pseudonocardia</taxon>
    </lineage>
</organism>
<gene>
    <name evidence="6" type="ORF">I4I81_01050</name>
</gene>